<dbReference type="AlphaFoldDB" id="A0A2A2WNY5"/>
<dbReference type="OrthoDB" id="4214267at2"/>
<sequence>MHRIEEDRVAPEPWPIVPTTKVGERILEAADDLFYSRGITAVGVDLIAEQARTTKRTLYQRFGSKDGLVDAYLRRRGSRWQRYLVDHLDATGWTLAEFFGRAEEWARSNHRGCAFVNAWAEVGGTGRSTAAETIREEKRWMRTLFGELVGGDRAAAAAVHQLYEGAQVASTVFGETAAFRVAADAAQVIVAATEG</sequence>
<dbReference type="InterPro" id="IPR050109">
    <property type="entry name" value="HTH-type_TetR-like_transc_reg"/>
</dbReference>
<dbReference type="InterPro" id="IPR036271">
    <property type="entry name" value="Tet_transcr_reg_TetR-rel_C_sf"/>
</dbReference>
<feature type="domain" description="HTH tetR-type" evidence="3">
    <location>
        <begin position="20"/>
        <end position="80"/>
    </location>
</feature>
<evidence type="ECO:0000259" key="3">
    <source>
        <dbReference type="PROSITE" id="PS50977"/>
    </source>
</evidence>
<dbReference type="PANTHER" id="PTHR30055:SF200">
    <property type="entry name" value="HTH-TYPE TRANSCRIPTIONAL REPRESSOR BDCR"/>
    <property type="match status" value="1"/>
</dbReference>
<dbReference type="SUPFAM" id="SSF48498">
    <property type="entry name" value="Tetracyclin repressor-like, C-terminal domain"/>
    <property type="match status" value="1"/>
</dbReference>
<dbReference type="InterPro" id="IPR009057">
    <property type="entry name" value="Homeodomain-like_sf"/>
</dbReference>
<feature type="DNA-binding region" description="H-T-H motif" evidence="2">
    <location>
        <begin position="43"/>
        <end position="62"/>
    </location>
</feature>
<dbReference type="PRINTS" id="PR00455">
    <property type="entry name" value="HTHTETR"/>
</dbReference>
<protein>
    <submittedName>
        <fullName evidence="4">TetR family transcriptional regulator</fullName>
    </submittedName>
</protein>
<accession>A0A2A2WNY5</accession>
<evidence type="ECO:0000313" key="5">
    <source>
        <dbReference type="Proteomes" id="UP000218810"/>
    </source>
</evidence>
<reference evidence="5" key="1">
    <citation type="submission" date="2017-09" db="EMBL/GenBank/DDBJ databases">
        <authorList>
            <person name="Zhang Y."/>
            <person name="Huang X."/>
            <person name="Liu J."/>
            <person name="Lu L."/>
            <person name="Peng K."/>
        </authorList>
    </citation>
    <scope>NUCLEOTIDE SEQUENCE [LARGE SCALE GENOMIC DNA]</scope>
    <source>
        <strain evidence="5">S-XJ-1</strain>
    </source>
</reference>
<keyword evidence="1 2" id="KW-0238">DNA-binding</keyword>
<dbReference type="GO" id="GO:0003700">
    <property type="term" value="F:DNA-binding transcription factor activity"/>
    <property type="evidence" value="ECO:0007669"/>
    <property type="project" value="TreeGrafter"/>
</dbReference>
<evidence type="ECO:0000256" key="2">
    <source>
        <dbReference type="PROSITE-ProRule" id="PRU00335"/>
    </source>
</evidence>
<comment type="caution">
    <text evidence="4">The sequence shown here is derived from an EMBL/GenBank/DDBJ whole genome shotgun (WGS) entry which is preliminary data.</text>
</comment>
<organism evidence="4 5">
    <name type="scientific">Dietzia natronolimnaea</name>
    <dbReference type="NCBI Taxonomy" id="161920"/>
    <lineage>
        <taxon>Bacteria</taxon>
        <taxon>Bacillati</taxon>
        <taxon>Actinomycetota</taxon>
        <taxon>Actinomycetes</taxon>
        <taxon>Mycobacteriales</taxon>
        <taxon>Dietziaceae</taxon>
        <taxon>Dietzia</taxon>
    </lineage>
</organism>
<name>A0A2A2WNY5_9ACTN</name>
<dbReference type="PROSITE" id="PS50977">
    <property type="entry name" value="HTH_TETR_2"/>
    <property type="match status" value="1"/>
</dbReference>
<dbReference type="Gene3D" id="1.10.357.10">
    <property type="entry name" value="Tetracycline Repressor, domain 2"/>
    <property type="match status" value="1"/>
</dbReference>
<dbReference type="Pfam" id="PF00440">
    <property type="entry name" value="TetR_N"/>
    <property type="match status" value="1"/>
</dbReference>
<gene>
    <name evidence="4" type="ORF">CEY15_11140</name>
</gene>
<dbReference type="EMBL" id="NTGA01000019">
    <property type="protein sequence ID" value="PAY22875.1"/>
    <property type="molecule type" value="Genomic_DNA"/>
</dbReference>
<dbReference type="InterPro" id="IPR001647">
    <property type="entry name" value="HTH_TetR"/>
</dbReference>
<dbReference type="GO" id="GO:0000976">
    <property type="term" value="F:transcription cis-regulatory region binding"/>
    <property type="evidence" value="ECO:0007669"/>
    <property type="project" value="TreeGrafter"/>
</dbReference>
<proteinExistence type="predicted"/>
<dbReference type="Proteomes" id="UP000218810">
    <property type="component" value="Unassembled WGS sequence"/>
</dbReference>
<evidence type="ECO:0000256" key="1">
    <source>
        <dbReference type="ARBA" id="ARBA00023125"/>
    </source>
</evidence>
<keyword evidence="5" id="KW-1185">Reference proteome</keyword>
<dbReference type="SUPFAM" id="SSF46689">
    <property type="entry name" value="Homeodomain-like"/>
    <property type="match status" value="1"/>
</dbReference>
<dbReference type="PANTHER" id="PTHR30055">
    <property type="entry name" value="HTH-TYPE TRANSCRIPTIONAL REGULATOR RUTR"/>
    <property type="match status" value="1"/>
</dbReference>
<evidence type="ECO:0000313" key="4">
    <source>
        <dbReference type="EMBL" id="PAY22875.1"/>
    </source>
</evidence>